<feature type="non-terminal residue" evidence="2">
    <location>
        <position position="147"/>
    </location>
</feature>
<dbReference type="AlphaFoldDB" id="A0A6A5R6W8"/>
<sequence length="147" mass="16195">MFTYLPLYRVLVCQEHCYAVYNLDEHLKRLHKLPSAERRRLIASYSGLALSPPERVPAPEPYGPPVAELGAPQSAFLCCQAAQQGADDNHPDTTTTTTTTTTSSSSSSSSNRTSCSFITTSYTWIKKHTNQQHSTQLSRWSTPSAAS</sequence>
<dbReference type="EMBL" id="ML979010">
    <property type="protein sequence ID" value="KAF1923099.1"/>
    <property type="molecule type" value="Genomic_DNA"/>
</dbReference>
<keyword evidence="3" id="KW-1185">Reference proteome</keyword>
<dbReference type="GeneID" id="54344121"/>
<evidence type="ECO:0000256" key="1">
    <source>
        <dbReference type="SAM" id="MobiDB-lite"/>
    </source>
</evidence>
<protein>
    <submittedName>
        <fullName evidence="2">Uncharacterized protein</fullName>
    </submittedName>
</protein>
<dbReference type="OrthoDB" id="3806855at2759"/>
<dbReference type="Proteomes" id="UP000800082">
    <property type="component" value="Unassembled WGS sequence"/>
</dbReference>
<accession>A0A6A5R6W8</accession>
<evidence type="ECO:0000313" key="3">
    <source>
        <dbReference type="Proteomes" id="UP000800082"/>
    </source>
</evidence>
<feature type="compositionally biased region" description="Low complexity" evidence="1">
    <location>
        <begin position="93"/>
        <end position="110"/>
    </location>
</feature>
<gene>
    <name evidence="2" type="ORF">M421DRAFT_10004</name>
</gene>
<evidence type="ECO:0000313" key="2">
    <source>
        <dbReference type="EMBL" id="KAF1923099.1"/>
    </source>
</evidence>
<name>A0A6A5R6W8_9PLEO</name>
<reference evidence="2" key="1">
    <citation type="journal article" date="2020" name="Stud. Mycol.">
        <title>101 Dothideomycetes genomes: a test case for predicting lifestyles and emergence of pathogens.</title>
        <authorList>
            <person name="Haridas S."/>
            <person name="Albert R."/>
            <person name="Binder M."/>
            <person name="Bloem J."/>
            <person name="Labutti K."/>
            <person name="Salamov A."/>
            <person name="Andreopoulos B."/>
            <person name="Baker S."/>
            <person name="Barry K."/>
            <person name="Bills G."/>
            <person name="Bluhm B."/>
            <person name="Cannon C."/>
            <person name="Castanera R."/>
            <person name="Culley D."/>
            <person name="Daum C."/>
            <person name="Ezra D."/>
            <person name="Gonzalez J."/>
            <person name="Henrissat B."/>
            <person name="Kuo A."/>
            <person name="Liang C."/>
            <person name="Lipzen A."/>
            <person name="Lutzoni F."/>
            <person name="Magnuson J."/>
            <person name="Mondo S."/>
            <person name="Nolan M."/>
            <person name="Ohm R."/>
            <person name="Pangilinan J."/>
            <person name="Park H.-J."/>
            <person name="Ramirez L."/>
            <person name="Alfaro M."/>
            <person name="Sun H."/>
            <person name="Tritt A."/>
            <person name="Yoshinaga Y."/>
            <person name="Zwiers L.-H."/>
            <person name="Turgeon B."/>
            <person name="Goodwin S."/>
            <person name="Spatafora J."/>
            <person name="Crous P."/>
            <person name="Grigoriev I."/>
        </authorList>
    </citation>
    <scope>NUCLEOTIDE SEQUENCE</scope>
    <source>
        <strain evidence="2">CBS 183.55</strain>
    </source>
</reference>
<proteinExistence type="predicted"/>
<organism evidence="2 3">
    <name type="scientific">Didymella exigua CBS 183.55</name>
    <dbReference type="NCBI Taxonomy" id="1150837"/>
    <lineage>
        <taxon>Eukaryota</taxon>
        <taxon>Fungi</taxon>
        <taxon>Dikarya</taxon>
        <taxon>Ascomycota</taxon>
        <taxon>Pezizomycotina</taxon>
        <taxon>Dothideomycetes</taxon>
        <taxon>Pleosporomycetidae</taxon>
        <taxon>Pleosporales</taxon>
        <taxon>Pleosporineae</taxon>
        <taxon>Didymellaceae</taxon>
        <taxon>Didymella</taxon>
    </lineage>
</organism>
<feature type="region of interest" description="Disordered" evidence="1">
    <location>
        <begin position="82"/>
        <end position="114"/>
    </location>
</feature>
<dbReference type="RefSeq" id="XP_033443352.1">
    <property type="nucleotide sequence ID" value="XM_033586475.1"/>
</dbReference>